<dbReference type="Proteomes" id="UP000285146">
    <property type="component" value="Unassembled WGS sequence"/>
</dbReference>
<dbReference type="InterPro" id="IPR038882">
    <property type="entry name" value="Rcf3"/>
</dbReference>
<comment type="caution">
    <text evidence="1">The sequence shown here is derived from an EMBL/GenBank/DDBJ whole genome shotgun (WGS) entry which is preliminary data.</text>
</comment>
<organism evidence="1 2">
    <name type="scientific">Cytospora leucostoma</name>
    <dbReference type="NCBI Taxonomy" id="1230097"/>
    <lineage>
        <taxon>Eukaryota</taxon>
        <taxon>Fungi</taxon>
        <taxon>Dikarya</taxon>
        <taxon>Ascomycota</taxon>
        <taxon>Pezizomycotina</taxon>
        <taxon>Sordariomycetes</taxon>
        <taxon>Sordariomycetidae</taxon>
        <taxon>Diaporthales</taxon>
        <taxon>Cytosporaceae</taxon>
        <taxon>Cytospora</taxon>
    </lineage>
</organism>
<reference evidence="1 2" key="1">
    <citation type="submission" date="2015-09" db="EMBL/GenBank/DDBJ databases">
        <title>Host preference determinants of Valsa canker pathogens revealed by comparative genomics.</title>
        <authorList>
            <person name="Yin Z."/>
            <person name="Huang L."/>
        </authorList>
    </citation>
    <scope>NUCLEOTIDE SEQUENCE [LARGE SCALE GENOMIC DNA]</scope>
    <source>
        <strain evidence="1 2">SXYLt</strain>
    </source>
</reference>
<dbReference type="PANTHER" id="PTHR39153:SF1">
    <property type="entry name" value="AGR244WP"/>
    <property type="match status" value="1"/>
</dbReference>
<dbReference type="AlphaFoldDB" id="A0A423X6T2"/>
<evidence type="ECO:0000313" key="1">
    <source>
        <dbReference type="EMBL" id="ROW11659.1"/>
    </source>
</evidence>
<dbReference type="InParanoid" id="A0A423X6T2"/>
<dbReference type="EMBL" id="LKEB01000026">
    <property type="protein sequence ID" value="ROW11659.1"/>
    <property type="molecule type" value="Genomic_DNA"/>
</dbReference>
<evidence type="ECO:0008006" key="3">
    <source>
        <dbReference type="Google" id="ProtNLM"/>
    </source>
</evidence>
<name>A0A423X6T2_9PEZI</name>
<sequence length="104" mass="11636">MRHTGAMREQEATEAAWAATWGGIWGGTKWGAATALLSGIGWYASPVYRGLTIQFKVYLMMTGVAFGGIIEADNAIRQYEARVKLQRRLAREKLLMQQLNDDED</sequence>
<dbReference type="OrthoDB" id="3979469at2759"/>
<dbReference type="PANTHER" id="PTHR39153">
    <property type="entry name" value="AGR244WP"/>
    <property type="match status" value="1"/>
</dbReference>
<accession>A0A423X6T2</accession>
<keyword evidence="2" id="KW-1185">Reference proteome</keyword>
<protein>
    <recommendedName>
        <fullName evidence="3">Imidazoleglycerol-phosphate dehydratase</fullName>
    </recommendedName>
</protein>
<gene>
    <name evidence="1" type="ORF">VPNG_05598</name>
</gene>
<evidence type="ECO:0000313" key="2">
    <source>
        <dbReference type="Proteomes" id="UP000285146"/>
    </source>
</evidence>
<proteinExistence type="predicted"/>